<evidence type="ECO:0000256" key="1">
    <source>
        <dbReference type="SAM" id="MobiDB-lite"/>
    </source>
</evidence>
<dbReference type="AlphaFoldDB" id="A0A2Z6NR61"/>
<keyword evidence="3" id="KW-1185">Reference proteome</keyword>
<dbReference type="EMBL" id="DF974058">
    <property type="protein sequence ID" value="GAU44613.1"/>
    <property type="molecule type" value="Genomic_DNA"/>
</dbReference>
<feature type="compositionally biased region" description="Polar residues" evidence="1">
    <location>
        <begin position="783"/>
        <end position="794"/>
    </location>
</feature>
<evidence type="ECO:0000313" key="2">
    <source>
        <dbReference type="EMBL" id="GAU44613.1"/>
    </source>
</evidence>
<feature type="compositionally biased region" description="Basic and acidic residues" evidence="1">
    <location>
        <begin position="772"/>
        <end position="782"/>
    </location>
</feature>
<dbReference type="Proteomes" id="UP000242715">
    <property type="component" value="Unassembled WGS sequence"/>
</dbReference>
<dbReference type="PANTHER" id="PTHR34427:SF5">
    <property type="entry name" value="DUF4283 DOMAIN-CONTAINING PROTEIN"/>
    <property type="match status" value="1"/>
</dbReference>
<name>A0A2Z6NR61_TRISU</name>
<protein>
    <submittedName>
        <fullName evidence="2">Uncharacterized protein</fullName>
    </submittedName>
</protein>
<dbReference type="PANTHER" id="PTHR34427">
    <property type="entry name" value="DUF4283 DOMAIN PROTEIN"/>
    <property type="match status" value="1"/>
</dbReference>
<dbReference type="OrthoDB" id="10562096at2759"/>
<proteinExistence type="predicted"/>
<accession>A0A2Z6NR61</accession>
<feature type="compositionally biased region" description="Polar residues" evidence="1">
    <location>
        <begin position="1"/>
        <end position="19"/>
    </location>
</feature>
<gene>
    <name evidence="2" type="ORF">TSUD_241060</name>
</gene>
<reference evidence="3" key="1">
    <citation type="journal article" date="2017" name="Front. Plant Sci.">
        <title>Climate Clever Clovers: New Paradigm to Reduce the Environmental Footprint of Ruminants by Breeding Low Methanogenic Forages Utilizing Haplotype Variation.</title>
        <authorList>
            <person name="Kaur P."/>
            <person name="Appels R."/>
            <person name="Bayer P.E."/>
            <person name="Keeble-Gagnere G."/>
            <person name="Wang J."/>
            <person name="Hirakawa H."/>
            <person name="Shirasawa K."/>
            <person name="Vercoe P."/>
            <person name="Stefanova K."/>
            <person name="Durmic Z."/>
            <person name="Nichols P."/>
            <person name="Revell C."/>
            <person name="Isobe S.N."/>
            <person name="Edwards D."/>
            <person name="Erskine W."/>
        </authorList>
    </citation>
    <scope>NUCLEOTIDE SEQUENCE [LARGE SCALE GENOMIC DNA]</scope>
    <source>
        <strain evidence="3">cv. Daliak</strain>
    </source>
</reference>
<feature type="region of interest" description="Disordered" evidence="1">
    <location>
        <begin position="754"/>
        <end position="794"/>
    </location>
</feature>
<feature type="region of interest" description="Disordered" evidence="1">
    <location>
        <begin position="1"/>
        <end position="25"/>
    </location>
</feature>
<sequence>MHQRGQKQPSRGKNPSSNTEPEKVVGGVVRQGVTFKQSLVKGTNVTQNPGIDVGCKKPNTSKKALVSRHINGCMEVEVVPENVTKFGKCWVGRLWDQKDADNIQFKIWMEGFQMVTAEPLGLDLVLLSCQIEDGVRKAVESNKEWWSRVFIEINPWAPLYRPRGRRVWVMIYGVPFHVWGVECLKKVVWGFGKLVKVDEQTEKFQRLEYARVQVAINTWDTIDKLVEIRVGDDLFVLKVAEEKWLGGDDTCVRGLCSKNRVESEASVGSPNRRWVADDDDLHGDWSRCSSPERLLQLVSNVVAVDPLGNSKIQIVADTMVSVPIDGKGVVVGSSIGPMMEGADISADEVVAAALVERSVAEGGQHWVVFRSEGNGFLGSDFCRGKSKGRLGFCRLGPGGVQQEGACIARVSYDEVVRKRNNKNTGTNTLKFGAPRCIRFAAAVQNQKRNPKKAGANGGVRVVKGTMQSSDPIQEMSEAMVYGERDGGQATSVLNLEEKGSLLEGISVGDQNLCSSNFCIEAKRLFNIGMNLGVSSNEERVSMIDSMNVMGSGEGLKKRMVRNLIKDEKVEVLALQETKLEGVDSRLCALLWGGSDVGWCCIPSIEFVPVLDTLLEKARQEEEFVPPLSLVNYVPNSYFVALQLLNRFVGCCFVAEFSGFGHIMRLWNNKRIAKARIQATLNARTSIVTASNTTMEDDARKLLVDSYVSLRRADTNTSSRVAYRMTVSTNPSCSFSSKTYANIYNKSRVHSDIDLSKFKDQDRDEEPGSGDGSDNKDADDGQVERSTAQQAVRTNGEVSPTYFTLQSSVRITKALVMRLRQHKETIMQTDIDEGGGINMIQEHSGKDQMQSMSYAILMGGMDIFPVVTHKSNWQLPTYYFYEDLKMQTIG</sequence>
<organism evidence="2 3">
    <name type="scientific">Trifolium subterraneum</name>
    <name type="common">Subterranean clover</name>
    <dbReference type="NCBI Taxonomy" id="3900"/>
    <lineage>
        <taxon>Eukaryota</taxon>
        <taxon>Viridiplantae</taxon>
        <taxon>Streptophyta</taxon>
        <taxon>Embryophyta</taxon>
        <taxon>Tracheophyta</taxon>
        <taxon>Spermatophyta</taxon>
        <taxon>Magnoliopsida</taxon>
        <taxon>eudicotyledons</taxon>
        <taxon>Gunneridae</taxon>
        <taxon>Pentapetalae</taxon>
        <taxon>rosids</taxon>
        <taxon>fabids</taxon>
        <taxon>Fabales</taxon>
        <taxon>Fabaceae</taxon>
        <taxon>Papilionoideae</taxon>
        <taxon>50 kb inversion clade</taxon>
        <taxon>NPAAA clade</taxon>
        <taxon>Hologalegina</taxon>
        <taxon>IRL clade</taxon>
        <taxon>Trifolieae</taxon>
        <taxon>Trifolium</taxon>
    </lineage>
</organism>
<evidence type="ECO:0000313" key="3">
    <source>
        <dbReference type="Proteomes" id="UP000242715"/>
    </source>
</evidence>